<feature type="transmembrane region" description="Helical" evidence="1">
    <location>
        <begin position="72"/>
        <end position="96"/>
    </location>
</feature>
<keyword evidence="1" id="KW-0812">Transmembrane</keyword>
<gene>
    <name evidence="2" type="ORF">IPJ89_02245</name>
</gene>
<reference evidence="2" key="1">
    <citation type="submission" date="2020-11" db="EMBL/GenBank/DDBJ databases">
        <title>Connecting structure to function with the recovery of over 1000 high-quality activated sludge metagenome-assembled genomes encoding full-length rRNA genes using long-read sequencing.</title>
        <authorList>
            <person name="Singleton C.M."/>
            <person name="Petriglieri F."/>
            <person name="Kristensen J.M."/>
            <person name="Kirkegaard R.H."/>
            <person name="Michaelsen T.Y."/>
            <person name="Andersen M.H."/>
            <person name="Karst S.M."/>
            <person name="Dueholm M.S."/>
            <person name="Nielsen P.H."/>
            <person name="Albertsen M."/>
        </authorList>
    </citation>
    <scope>NUCLEOTIDE SEQUENCE</scope>
    <source>
        <strain evidence="2">Fred_18-Q3-R57-64_BAT3C.431</strain>
    </source>
</reference>
<protein>
    <submittedName>
        <fullName evidence="2">Uncharacterized protein</fullName>
    </submittedName>
</protein>
<keyword evidence="1" id="KW-0472">Membrane</keyword>
<evidence type="ECO:0000256" key="1">
    <source>
        <dbReference type="SAM" id="Phobius"/>
    </source>
</evidence>
<keyword evidence="1" id="KW-1133">Transmembrane helix</keyword>
<accession>A0A7T9DKK3</accession>
<proteinExistence type="predicted"/>
<dbReference type="EMBL" id="CP064981">
    <property type="protein sequence ID" value="QQR93040.1"/>
    <property type="molecule type" value="Genomic_DNA"/>
</dbReference>
<organism evidence="2">
    <name type="scientific">Candidatus Iainarchaeum sp</name>
    <dbReference type="NCBI Taxonomy" id="3101447"/>
    <lineage>
        <taxon>Archaea</taxon>
        <taxon>Candidatus Iainarchaeota</taxon>
        <taxon>Candidatus Iainarchaeia</taxon>
        <taxon>Candidatus Iainarchaeales</taxon>
        <taxon>Candidatus Iainarchaeaceae</taxon>
        <taxon>Candidatus Iainarchaeum</taxon>
    </lineage>
</organism>
<evidence type="ECO:0000313" key="2">
    <source>
        <dbReference type="EMBL" id="QQR93040.1"/>
    </source>
</evidence>
<dbReference type="AlphaFoldDB" id="A0A7T9DKK3"/>
<feature type="transmembrane region" description="Helical" evidence="1">
    <location>
        <begin position="28"/>
        <end position="52"/>
    </location>
</feature>
<name>A0A7T9DKK3_9ARCH</name>
<sequence length="140" mass="14906">MNDNVVNAKGFFVALGALAYSRTPAQAFGFYLAYLMLILELSLIVGAIVGVASGAITPNAFYDFGSWLSNGVLGIMIQAGWVLSILMCLGIGGLILRYKGVYQNFSLIMLVILGGVLAVFFGAFLGLVPIAYITMKESHV</sequence>
<feature type="transmembrane region" description="Helical" evidence="1">
    <location>
        <begin position="108"/>
        <end position="133"/>
    </location>
</feature>
<dbReference type="Proteomes" id="UP000596004">
    <property type="component" value="Chromosome"/>
</dbReference>